<sequence length="87" mass="9698">FLLKPTGSNNMKNKGGISCMLNIKNTKILVVACHLCASKKDNGMAKRNGNLQKIFQQKNDFFGGFAFQLQQQNEFNSVIDEALTDQT</sequence>
<gene>
    <name evidence="2" type="ORF">TPC1_14284</name>
</gene>
<dbReference type="EMBL" id="GDID01003169">
    <property type="protein sequence ID" value="JAP93437.1"/>
    <property type="molecule type" value="Transcribed_RNA"/>
</dbReference>
<dbReference type="GO" id="GO:0046856">
    <property type="term" value="P:phosphatidylinositol dephosphorylation"/>
    <property type="evidence" value="ECO:0007669"/>
    <property type="project" value="InterPro"/>
</dbReference>
<keyword evidence="2" id="KW-0378">Hydrolase</keyword>
<protein>
    <submittedName>
        <fullName evidence="2">Endonuclease/Exonuclease/phosphatase family protein</fullName>
    </submittedName>
</protein>
<evidence type="ECO:0000313" key="2">
    <source>
        <dbReference type="EMBL" id="JAP93437.1"/>
    </source>
</evidence>
<feature type="domain" description="Inositol polyphosphate-related phosphatase" evidence="1">
    <location>
        <begin position="7"/>
        <end position="59"/>
    </location>
</feature>
<feature type="non-terminal residue" evidence="2">
    <location>
        <position position="87"/>
    </location>
</feature>
<accession>A0A146KA47</accession>
<dbReference type="Pfam" id="PF22669">
    <property type="entry name" value="Exo_endo_phos2"/>
    <property type="match status" value="1"/>
</dbReference>
<organism evidence="2">
    <name type="scientific">Trepomonas sp. PC1</name>
    <dbReference type="NCBI Taxonomy" id="1076344"/>
    <lineage>
        <taxon>Eukaryota</taxon>
        <taxon>Metamonada</taxon>
        <taxon>Diplomonadida</taxon>
        <taxon>Hexamitidae</taxon>
        <taxon>Hexamitinae</taxon>
        <taxon>Trepomonas</taxon>
    </lineage>
</organism>
<dbReference type="Gene3D" id="3.60.10.10">
    <property type="entry name" value="Endonuclease/exonuclease/phosphatase"/>
    <property type="match status" value="1"/>
</dbReference>
<dbReference type="GO" id="GO:0016791">
    <property type="term" value="F:phosphatase activity"/>
    <property type="evidence" value="ECO:0007669"/>
    <property type="project" value="InterPro"/>
</dbReference>
<name>A0A146KA47_9EUKA</name>
<dbReference type="InterPro" id="IPR036691">
    <property type="entry name" value="Endo/exonu/phosph_ase_sf"/>
</dbReference>
<keyword evidence="2" id="KW-0269">Exonuclease</keyword>
<evidence type="ECO:0000259" key="1">
    <source>
        <dbReference type="Pfam" id="PF22669"/>
    </source>
</evidence>
<dbReference type="InterPro" id="IPR000300">
    <property type="entry name" value="IPPc"/>
</dbReference>
<keyword evidence="2" id="KW-0540">Nuclease</keyword>
<feature type="non-terminal residue" evidence="2">
    <location>
        <position position="1"/>
    </location>
</feature>
<dbReference type="AlphaFoldDB" id="A0A146KA47"/>
<dbReference type="GO" id="GO:0004519">
    <property type="term" value="F:endonuclease activity"/>
    <property type="evidence" value="ECO:0007669"/>
    <property type="project" value="UniProtKB-KW"/>
</dbReference>
<keyword evidence="2" id="KW-0255">Endonuclease</keyword>
<proteinExistence type="predicted"/>
<reference evidence="2" key="1">
    <citation type="submission" date="2015-07" db="EMBL/GenBank/DDBJ databases">
        <title>Adaptation to a free-living lifestyle via gene acquisitions in the diplomonad Trepomonas sp. PC1.</title>
        <authorList>
            <person name="Xu F."/>
            <person name="Jerlstrom-Hultqvist J."/>
            <person name="Kolisko M."/>
            <person name="Simpson A.G.B."/>
            <person name="Roger A.J."/>
            <person name="Svard S.G."/>
            <person name="Andersson J.O."/>
        </authorList>
    </citation>
    <scope>NUCLEOTIDE SEQUENCE</scope>
    <source>
        <strain evidence="2">PC1</strain>
    </source>
</reference>
<dbReference type="GO" id="GO:0004527">
    <property type="term" value="F:exonuclease activity"/>
    <property type="evidence" value="ECO:0007669"/>
    <property type="project" value="UniProtKB-KW"/>
</dbReference>